<sequence length="350" mass="39074">MDLKDFISSKNIALYMKELPQESSVDLALFPKKKQLGTEIEYAKGAKKKAVALRMSQFDTAAKTRALSATLDVFKKELPFFKESMGIKETDRRDLVLAMQSNNQEIVQALAKQVFENYENLINGAHIVAKRMRAEVIQNGAINITTEDGDVMVDYGVPVKHKAKITESSKKWNVATADIVGDIAKYQKTITDDHYDKPNIALMTEKTFLDTFMINTVIKNDLNGNISNQNRILSEKDFLNFAKERLGLSIVFLENATFIPNEGAEPMPYYVDGKVTFMSGTTLGSTVYGTTPEEFDKLYGSGKLDTSIVDLAIAVTTMVKEDPVSVDTKVSEMVLPSFDRADEVFFATVY</sequence>
<dbReference type="Proteomes" id="UP000246114">
    <property type="component" value="Unassembled WGS sequence"/>
</dbReference>
<dbReference type="AlphaFoldDB" id="A0A316M099"/>
<protein>
    <submittedName>
        <fullName evidence="1">Phage capsid protein</fullName>
    </submittedName>
</protein>
<evidence type="ECO:0000313" key="1">
    <source>
        <dbReference type="EMBL" id="PWL51766.1"/>
    </source>
</evidence>
<dbReference type="Pfam" id="PF03864">
    <property type="entry name" value="Phage_cap_E"/>
    <property type="match status" value="1"/>
</dbReference>
<dbReference type="EMBL" id="QAMZ01000053">
    <property type="protein sequence ID" value="PWL51766.1"/>
    <property type="molecule type" value="Genomic_DNA"/>
</dbReference>
<gene>
    <name evidence="1" type="ORF">DBY38_12535</name>
</gene>
<reference evidence="1 2" key="1">
    <citation type="submission" date="2018-03" db="EMBL/GenBank/DDBJ databases">
        <title>The uncultured portion of the human microbiome is neutrally assembled.</title>
        <authorList>
            <person name="Jeraldo P."/>
            <person name="Boardman L."/>
            <person name="White B.A."/>
            <person name="Nelson H."/>
            <person name="Goldenfeld N."/>
            <person name="Chia N."/>
        </authorList>
    </citation>
    <scope>NUCLEOTIDE SEQUENCE [LARGE SCALE GENOMIC DNA]</scope>
    <source>
        <strain evidence="1">CIM:MAG 903</strain>
    </source>
</reference>
<dbReference type="InterPro" id="IPR053738">
    <property type="entry name" value="Lambda_capsid_assembly"/>
</dbReference>
<dbReference type="Gene3D" id="3.90.1690.10">
    <property type="entry name" value="phage-related protein like domain"/>
    <property type="match status" value="1"/>
</dbReference>
<accession>A0A316M099</accession>
<dbReference type="InterPro" id="IPR005564">
    <property type="entry name" value="Major_capsid_GpE"/>
</dbReference>
<name>A0A316M099_9CLOT</name>
<organism evidence="1 2">
    <name type="scientific">Clostridium cadaveris</name>
    <dbReference type="NCBI Taxonomy" id="1529"/>
    <lineage>
        <taxon>Bacteria</taxon>
        <taxon>Bacillati</taxon>
        <taxon>Bacillota</taxon>
        <taxon>Clostridia</taxon>
        <taxon>Eubacteriales</taxon>
        <taxon>Clostridiaceae</taxon>
        <taxon>Clostridium</taxon>
    </lineage>
</organism>
<proteinExistence type="predicted"/>
<evidence type="ECO:0000313" key="2">
    <source>
        <dbReference type="Proteomes" id="UP000246114"/>
    </source>
</evidence>
<comment type="caution">
    <text evidence="1">The sequence shown here is derived from an EMBL/GenBank/DDBJ whole genome shotgun (WGS) entry which is preliminary data.</text>
</comment>